<keyword evidence="6 7" id="KW-0472">Membrane</keyword>
<feature type="transmembrane region" description="Helical" evidence="7">
    <location>
        <begin position="37"/>
        <end position="58"/>
    </location>
</feature>
<evidence type="ECO:0000313" key="11">
    <source>
        <dbReference type="Proteomes" id="UP001239626"/>
    </source>
</evidence>
<gene>
    <name evidence="10" type="ORF">J2X26_003292</name>
</gene>
<feature type="transmembrane region" description="Helical" evidence="7">
    <location>
        <begin position="287"/>
        <end position="307"/>
    </location>
</feature>
<evidence type="ECO:0000256" key="1">
    <source>
        <dbReference type="ARBA" id="ARBA00004651"/>
    </source>
</evidence>
<keyword evidence="10" id="KW-0762">Sugar transport</keyword>
<keyword evidence="4 7" id="KW-0812">Transmembrane</keyword>
<keyword evidence="2 7" id="KW-0813">Transport</keyword>
<evidence type="ECO:0000256" key="6">
    <source>
        <dbReference type="ARBA" id="ARBA00023136"/>
    </source>
</evidence>
<dbReference type="PROSITE" id="PS50928">
    <property type="entry name" value="ABC_TM1"/>
    <property type="match status" value="1"/>
</dbReference>
<evidence type="ECO:0000256" key="4">
    <source>
        <dbReference type="ARBA" id="ARBA00022692"/>
    </source>
</evidence>
<dbReference type="InterPro" id="IPR000515">
    <property type="entry name" value="MetI-like"/>
</dbReference>
<dbReference type="CDD" id="cd06261">
    <property type="entry name" value="TM_PBP2"/>
    <property type="match status" value="1"/>
</dbReference>
<keyword evidence="5 7" id="KW-1133">Transmembrane helix</keyword>
<comment type="similarity">
    <text evidence="7">Belongs to the binding-protein-dependent transport system permease family.</text>
</comment>
<name>A0ABU0EJF1_9CELL</name>
<evidence type="ECO:0000256" key="3">
    <source>
        <dbReference type="ARBA" id="ARBA00022475"/>
    </source>
</evidence>
<proteinExistence type="inferred from homology"/>
<dbReference type="InterPro" id="IPR051393">
    <property type="entry name" value="ABC_transporter_permease"/>
</dbReference>
<feature type="domain" description="ABC transmembrane type-1" evidence="9">
    <location>
        <begin position="96"/>
        <end position="308"/>
    </location>
</feature>
<organism evidence="10 11">
    <name type="scientific">Cellulomonas humilata</name>
    <dbReference type="NCBI Taxonomy" id="144055"/>
    <lineage>
        <taxon>Bacteria</taxon>
        <taxon>Bacillati</taxon>
        <taxon>Actinomycetota</taxon>
        <taxon>Actinomycetes</taxon>
        <taxon>Micrococcales</taxon>
        <taxon>Cellulomonadaceae</taxon>
        <taxon>Cellulomonas</taxon>
    </lineage>
</organism>
<dbReference type="Gene3D" id="1.10.3720.10">
    <property type="entry name" value="MetI-like"/>
    <property type="match status" value="1"/>
</dbReference>
<reference evidence="10 11" key="1">
    <citation type="submission" date="2023-07" db="EMBL/GenBank/DDBJ databases">
        <title>Sorghum-associated microbial communities from plants grown in Nebraska, USA.</title>
        <authorList>
            <person name="Schachtman D."/>
        </authorList>
    </citation>
    <scope>NUCLEOTIDE SEQUENCE [LARGE SCALE GENOMIC DNA]</scope>
    <source>
        <strain evidence="10 11">BE332</strain>
    </source>
</reference>
<accession>A0ABU0EJF1</accession>
<comment type="subcellular location">
    <subcellularLocation>
        <location evidence="1 7">Cell membrane</location>
        <topology evidence="1 7">Multi-pass membrane protein</topology>
    </subcellularLocation>
</comment>
<dbReference type="PANTHER" id="PTHR30193:SF41">
    <property type="entry name" value="DIACETYLCHITOBIOSE UPTAKE SYSTEM PERMEASE PROTEIN NGCF"/>
    <property type="match status" value="1"/>
</dbReference>
<dbReference type="PANTHER" id="PTHR30193">
    <property type="entry name" value="ABC TRANSPORTER PERMEASE PROTEIN"/>
    <property type="match status" value="1"/>
</dbReference>
<feature type="transmembrane region" description="Helical" evidence="7">
    <location>
        <begin position="236"/>
        <end position="255"/>
    </location>
</feature>
<feature type="region of interest" description="Disordered" evidence="8">
    <location>
        <begin position="1"/>
        <end position="27"/>
    </location>
</feature>
<sequence>MSSAALDASATGAPPRTTTAEEVRRGERERRARDNRIGWAFVAPFVIVFVMFLIWPLVHGFYLSFTGESITGAGGELIGFDNYAEALRDPIMWRSLLNTLWFTVLSTVPLVVVALILALLVHQGLPGQWLWRLSFFMPFLLASTVAAQFWIWMYNPQLGLVNYVLGAVGVEQIAWLQDPQWAMLAVVIMTLWWTVGFNFLLYLTALQNIPEQQYEASALDGAGRWRQLRSITVPQLGPTTVLIVILQVLASLKVFDQIYIMTQGGPGGVTRPVVQYVFEVGFTGYRFGYASSIAYIFFAIIVIISVGQMRLTTRRSA</sequence>
<dbReference type="Pfam" id="PF00528">
    <property type="entry name" value="BPD_transp_1"/>
    <property type="match status" value="1"/>
</dbReference>
<evidence type="ECO:0000256" key="5">
    <source>
        <dbReference type="ARBA" id="ARBA00022989"/>
    </source>
</evidence>
<comment type="caution">
    <text evidence="10">The sequence shown here is derived from an EMBL/GenBank/DDBJ whole genome shotgun (WGS) entry which is preliminary data.</text>
</comment>
<protein>
    <submittedName>
        <fullName evidence="10">Multiple sugar transport system permease protein</fullName>
    </submittedName>
</protein>
<evidence type="ECO:0000313" key="10">
    <source>
        <dbReference type="EMBL" id="MDQ0374962.1"/>
    </source>
</evidence>
<keyword evidence="3" id="KW-1003">Cell membrane</keyword>
<evidence type="ECO:0000256" key="8">
    <source>
        <dbReference type="SAM" id="MobiDB-lite"/>
    </source>
</evidence>
<feature type="transmembrane region" description="Helical" evidence="7">
    <location>
        <begin position="181"/>
        <end position="203"/>
    </location>
</feature>
<dbReference type="SUPFAM" id="SSF161098">
    <property type="entry name" value="MetI-like"/>
    <property type="match status" value="1"/>
</dbReference>
<dbReference type="EMBL" id="JAUSVB010000005">
    <property type="protein sequence ID" value="MDQ0374962.1"/>
    <property type="molecule type" value="Genomic_DNA"/>
</dbReference>
<feature type="transmembrane region" description="Helical" evidence="7">
    <location>
        <begin position="133"/>
        <end position="153"/>
    </location>
</feature>
<evidence type="ECO:0000259" key="9">
    <source>
        <dbReference type="PROSITE" id="PS50928"/>
    </source>
</evidence>
<dbReference type="Proteomes" id="UP001239626">
    <property type="component" value="Unassembled WGS sequence"/>
</dbReference>
<evidence type="ECO:0000256" key="7">
    <source>
        <dbReference type="RuleBase" id="RU363032"/>
    </source>
</evidence>
<dbReference type="InterPro" id="IPR035906">
    <property type="entry name" value="MetI-like_sf"/>
</dbReference>
<keyword evidence="11" id="KW-1185">Reference proteome</keyword>
<evidence type="ECO:0000256" key="2">
    <source>
        <dbReference type="ARBA" id="ARBA00022448"/>
    </source>
</evidence>
<feature type="transmembrane region" description="Helical" evidence="7">
    <location>
        <begin position="100"/>
        <end position="121"/>
    </location>
</feature>